<organism evidence="1 2">
    <name type="scientific">Candidatus Copromonas faecavium</name>
    <name type="common">nom. illeg.</name>
    <dbReference type="NCBI Taxonomy" id="2840740"/>
    <lineage>
        <taxon>Bacteria</taxon>
        <taxon>Bacillati</taxon>
        <taxon>Bacillota</taxon>
        <taxon>Clostridia</taxon>
        <taxon>Lachnospirales</taxon>
        <taxon>Lachnospiraceae</taxon>
        <taxon>Candidatus Copromonas (nom. illeg.)</taxon>
    </lineage>
</organism>
<dbReference type="PANTHER" id="PTHR30303">
    <property type="entry name" value="HYDROGENASE ISOENZYMES FORMATION PROTEIN HYPE"/>
    <property type="match status" value="1"/>
</dbReference>
<dbReference type="Proteomes" id="UP000824250">
    <property type="component" value="Unassembled WGS sequence"/>
</dbReference>
<gene>
    <name evidence="1" type="ORF">IAB28_07060</name>
</gene>
<dbReference type="InterPro" id="IPR011854">
    <property type="entry name" value="HypE"/>
</dbReference>
<evidence type="ECO:0008006" key="3">
    <source>
        <dbReference type="Google" id="ProtNLM"/>
    </source>
</evidence>
<accession>A0A9D1A653</accession>
<sequence>MRKIRRIPNGAGIFSPGQDLVVAGTIGKAGAAAALRLRAGELSARFSDDFIGQIRKKSEEPLGIGTKELEDLGATEWEIVNEGGVFAALWNLSGGYGQGISLAPRKIPADQEIIEVCELFDLNPYRLCSGECILLAADNGGDVVRALDKRGIRAAVIGKVEPGIARLLYGAGGTGYLERPQPDEIEKIIGSQTEQEAQNEGKDTSSH</sequence>
<dbReference type="GO" id="GO:0051604">
    <property type="term" value="P:protein maturation"/>
    <property type="evidence" value="ECO:0007669"/>
    <property type="project" value="TreeGrafter"/>
</dbReference>
<name>A0A9D1A653_9FIRM</name>
<proteinExistence type="predicted"/>
<evidence type="ECO:0000313" key="1">
    <source>
        <dbReference type="EMBL" id="HIR05710.1"/>
    </source>
</evidence>
<comment type="caution">
    <text evidence="1">The sequence shown here is derived from an EMBL/GenBank/DDBJ whole genome shotgun (WGS) entry which is preliminary data.</text>
</comment>
<dbReference type="InterPro" id="IPR036676">
    <property type="entry name" value="PurM-like_C_sf"/>
</dbReference>
<dbReference type="EMBL" id="DVGC01000038">
    <property type="protein sequence ID" value="HIR05710.1"/>
    <property type="molecule type" value="Genomic_DNA"/>
</dbReference>
<protein>
    <recommendedName>
        <fullName evidence="3">AIR synthase</fullName>
    </recommendedName>
</protein>
<reference evidence="1" key="2">
    <citation type="journal article" date="2021" name="PeerJ">
        <title>Extensive microbial diversity within the chicken gut microbiome revealed by metagenomics and culture.</title>
        <authorList>
            <person name="Gilroy R."/>
            <person name="Ravi A."/>
            <person name="Getino M."/>
            <person name="Pursley I."/>
            <person name="Horton D.L."/>
            <person name="Alikhan N.F."/>
            <person name="Baker D."/>
            <person name="Gharbi K."/>
            <person name="Hall N."/>
            <person name="Watson M."/>
            <person name="Adriaenssens E.M."/>
            <person name="Foster-Nyarko E."/>
            <person name="Jarju S."/>
            <person name="Secka A."/>
            <person name="Antonio M."/>
            <person name="Oren A."/>
            <person name="Chaudhuri R.R."/>
            <person name="La Ragione R."/>
            <person name="Hildebrand F."/>
            <person name="Pallen M.J."/>
        </authorList>
    </citation>
    <scope>NUCLEOTIDE SEQUENCE</scope>
    <source>
        <strain evidence="1">CHK180-2868</strain>
    </source>
</reference>
<dbReference type="AlphaFoldDB" id="A0A9D1A653"/>
<dbReference type="PANTHER" id="PTHR30303:SF4">
    <property type="entry name" value="HYDROGENASE EXPRESSION_FORMATION PROTEIN HYPE"/>
    <property type="match status" value="1"/>
</dbReference>
<reference evidence="1" key="1">
    <citation type="submission" date="2020-10" db="EMBL/GenBank/DDBJ databases">
        <authorList>
            <person name="Gilroy R."/>
        </authorList>
    </citation>
    <scope>NUCLEOTIDE SEQUENCE</scope>
    <source>
        <strain evidence="1">CHK180-2868</strain>
    </source>
</reference>
<evidence type="ECO:0000313" key="2">
    <source>
        <dbReference type="Proteomes" id="UP000824250"/>
    </source>
</evidence>
<dbReference type="Gene3D" id="3.90.650.10">
    <property type="entry name" value="PurM-like C-terminal domain"/>
    <property type="match status" value="1"/>
</dbReference>
<dbReference type="SUPFAM" id="SSF56042">
    <property type="entry name" value="PurM C-terminal domain-like"/>
    <property type="match status" value="1"/>
</dbReference>